<proteinExistence type="predicted"/>
<sequence length="108" mass="12441">MWSINLSTNHLLDGKLRSSNSATNHDIQTALDFNSLNFYDFPSFCSVKRVVLLRLSSDRTEVRQHRRSFPNFVPGAIVEKPNVLTIELVFRFCSNSSRTYLPAIFSRM</sequence>
<reference evidence="1 2" key="1">
    <citation type="submission" date="2016-03" db="EMBL/GenBank/DDBJ databases">
        <title>Whole genome sequencing of Grifola frondosa 9006-11.</title>
        <authorList>
            <person name="Min B."/>
            <person name="Park H."/>
            <person name="Kim J.-G."/>
            <person name="Cho H."/>
            <person name="Oh Y.-L."/>
            <person name="Kong W.-S."/>
            <person name="Choi I.-G."/>
        </authorList>
    </citation>
    <scope>NUCLEOTIDE SEQUENCE [LARGE SCALE GENOMIC DNA]</scope>
    <source>
        <strain evidence="1 2">9006-11</strain>
    </source>
</reference>
<dbReference type="AlphaFoldDB" id="A0A1C7M5D8"/>
<evidence type="ECO:0000313" key="2">
    <source>
        <dbReference type="Proteomes" id="UP000092993"/>
    </source>
</evidence>
<dbReference type="EMBL" id="LUGG01000011">
    <property type="protein sequence ID" value="OBZ71569.1"/>
    <property type="molecule type" value="Genomic_DNA"/>
</dbReference>
<accession>A0A1C7M5D8</accession>
<protein>
    <submittedName>
        <fullName evidence="1">Uncharacterized protein</fullName>
    </submittedName>
</protein>
<evidence type="ECO:0000313" key="1">
    <source>
        <dbReference type="EMBL" id="OBZ71569.1"/>
    </source>
</evidence>
<name>A0A1C7M5D8_GRIFR</name>
<keyword evidence="2" id="KW-1185">Reference proteome</keyword>
<gene>
    <name evidence="1" type="ORF">A0H81_08388</name>
</gene>
<organism evidence="1 2">
    <name type="scientific">Grifola frondosa</name>
    <name type="common">Maitake</name>
    <name type="synonym">Polyporus frondosus</name>
    <dbReference type="NCBI Taxonomy" id="5627"/>
    <lineage>
        <taxon>Eukaryota</taxon>
        <taxon>Fungi</taxon>
        <taxon>Dikarya</taxon>
        <taxon>Basidiomycota</taxon>
        <taxon>Agaricomycotina</taxon>
        <taxon>Agaricomycetes</taxon>
        <taxon>Polyporales</taxon>
        <taxon>Grifolaceae</taxon>
        <taxon>Grifola</taxon>
    </lineage>
</organism>
<comment type="caution">
    <text evidence="1">The sequence shown here is derived from an EMBL/GenBank/DDBJ whole genome shotgun (WGS) entry which is preliminary data.</text>
</comment>
<dbReference type="Proteomes" id="UP000092993">
    <property type="component" value="Unassembled WGS sequence"/>
</dbReference>